<accession>H3KES1</accession>
<dbReference type="Pfam" id="PF12974">
    <property type="entry name" value="Phosphonate-bd"/>
    <property type="match status" value="1"/>
</dbReference>
<evidence type="ECO:0000259" key="9">
    <source>
        <dbReference type="PROSITE" id="PS50109"/>
    </source>
</evidence>
<dbReference type="STRING" id="762967.HMPREF9440_01236"/>
<feature type="compositionally biased region" description="Polar residues" evidence="8">
    <location>
        <begin position="672"/>
        <end position="688"/>
    </location>
</feature>
<evidence type="ECO:0000256" key="5">
    <source>
        <dbReference type="ARBA" id="ARBA00022692"/>
    </source>
</evidence>
<keyword evidence="7" id="KW-1133">Transmembrane helix</keyword>
<dbReference type="Pfam" id="PF02518">
    <property type="entry name" value="HATPase_c"/>
    <property type="match status" value="1"/>
</dbReference>
<keyword evidence="7" id="KW-0472">Membrane</keyword>
<gene>
    <name evidence="10" type="ORF">HMPREF9440_01236</name>
</gene>
<dbReference type="PANTHER" id="PTHR45436:SF5">
    <property type="entry name" value="SENSOR HISTIDINE KINASE TRCS"/>
    <property type="match status" value="1"/>
</dbReference>
<evidence type="ECO:0000256" key="2">
    <source>
        <dbReference type="ARBA" id="ARBA00012438"/>
    </source>
</evidence>
<evidence type="ECO:0000256" key="1">
    <source>
        <dbReference type="ARBA" id="ARBA00000085"/>
    </source>
</evidence>
<organism evidence="10 11">
    <name type="scientific">Sutterella parvirubra YIT 11816</name>
    <dbReference type="NCBI Taxonomy" id="762967"/>
    <lineage>
        <taxon>Bacteria</taxon>
        <taxon>Pseudomonadati</taxon>
        <taxon>Pseudomonadota</taxon>
        <taxon>Betaproteobacteria</taxon>
        <taxon>Burkholderiales</taxon>
        <taxon>Sutterellaceae</taxon>
        <taxon>Sutterella</taxon>
    </lineage>
</organism>
<dbReference type="PROSITE" id="PS50109">
    <property type="entry name" value="HIS_KIN"/>
    <property type="match status" value="1"/>
</dbReference>
<dbReference type="SUPFAM" id="SSF53850">
    <property type="entry name" value="Periplasmic binding protein-like II"/>
    <property type="match status" value="1"/>
</dbReference>
<keyword evidence="5" id="KW-0812">Transmembrane</keyword>
<evidence type="ECO:0000256" key="8">
    <source>
        <dbReference type="SAM" id="MobiDB-lite"/>
    </source>
</evidence>
<comment type="caution">
    <text evidence="10">The sequence shown here is derived from an EMBL/GenBank/DDBJ whole genome shotgun (WGS) entry which is preliminary data.</text>
</comment>
<dbReference type="InterPro" id="IPR003594">
    <property type="entry name" value="HATPase_dom"/>
</dbReference>
<evidence type="ECO:0000313" key="10">
    <source>
        <dbReference type="EMBL" id="EHY31392.1"/>
    </source>
</evidence>
<evidence type="ECO:0000256" key="3">
    <source>
        <dbReference type="ARBA" id="ARBA00022553"/>
    </source>
</evidence>
<keyword evidence="6 10" id="KW-0418">Kinase</keyword>
<feature type="domain" description="Histidine kinase" evidence="9">
    <location>
        <begin position="436"/>
        <end position="649"/>
    </location>
</feature>
<dbReference type="Gene3D" id="3.40.190.10">
    <property type="entry name" value="Periplasmic binding protein-like II"/>
    <property type="match status" value="1"/>
</dbReference>
<evidence type="ECO:0000256" key="7">
    <source>
        <dbReference type="ARBA" id="ARBA00022989"/>
    </source>
</evidence>
<dbReference type="SMART" id="SM00387">
    <property type="entry name" value="HATPase_c"/>
    <property type="match status" value="1"/>
</dbReference>
<dbReference type="PANTHER" id="PTHR45436">
    <property type="entry name" value="SENSOR HISTIDINE KINASE YKOH"/>
    <property type="match status" value="1"/>
</dbReference>
<protein>
    <recommendedName>
        <fullName evidence="2">histidine kinase</fullName>
        <ecNumber evidence="2">2.7.13.3</ecNumber>
    </recommendedName>
</protein>
<evidence type="ECO:0000256" key="6">
    <source>
        <dbReference type="ARBA" id="ARBA00022777"/>
    </source>
</evidence>
<name>H3KES1_9BURK</name>
<dbReference type="HOGENOM" id="CLU_011260_2_0_4"/>
<dbReference type="InterPro" id="IPR003661">
    <property type="entry name" value="HisK_dim/P_dom"/>
</dbReference>
<dbReference type="SMART" id="SM00388">
    <property type="entry name" value="HisKA"/>
    <property type="match status" value="1"/>
</dbReference>
<feature type="compositionally biased region" description="Low complexity" evidence="8">
    <location>
        <begin position="654"/>
        <end position="663"/>
    </location>
</feature>
<dbReference type="SUPFAM" id="SSF55874">
    <property type="entry name" value="ATPase domain of HSP90 chaperone/DNA topoisomerase II/histidine kinase"/>
    <property type="match status" value="1"/>
</dbReference>
<dbReference type="EMBL" id="AFBQ01000170">
    <property type="protein sequence ID" value="EHY31392.1"/>
    <property type="molecule type" value="Genomic_DNA"/>
</dbReference>
<keyword evidence="4" id="KW-0808">Transferase</keyword>
<reference evidence="10 11" key="1">
    <citation type="submission" date="2011-11" db="EMBL/GenBank/DDBJ databases">
        <authorList>
            <person name="Weinstock G."/>
            <person name="Sodergren E."/>
            <person name="Clifton S."/>
            <person name="Fulton L."/>
            <person name="Fulton B."/>
            <person name="Courtney L."/>
            <person name="Fronick C."/>
            <person name="Harrison M."/>
            <person name="Strong C."/>
            <person name="Farmer C."/>
            <person name="Delahaunty K."/>
            <person name="Markovic C."/>
            <person name="Hall O."/>
            <person name="Minx P."/>
            <person name="Tomlinson C."/>
            <person name="Mitreva M."/>
            <person name="Hou S."/>
            <person name="Chen J."/>
            <person name="Wollam A."/>
            <person name="Pepin K.H."/>
            <person name="Johnson M."/>
            <person name="Bhonagiri V."/>
            <person name="Zhang X."/>
            <person name="Suruliraj S."/>
            <person name="Warren W."/>
            <person name="Chinwalla A."/>
            <person name="Mardis E.R."/>
            <person name="Wilson R.K."/>
        </authorList>
    </citation>
    <scope>NUCLEOTIDE SEQUENCE [LARGE SCALE GENOMIC DNA]</scope>
    <source>
        <strain evidence="10 11">YIT 11816</strain>
    </source>
</reference>
<dbReference type="GO" id="GO:0000155">
    <property type="term" value="F:phosphorelay sensor kinase activity"/>
    <property type="evidence" value="ECO:0007669"/>
    <property type="project" value="InterPro"/>
</dbReference>
<dbReference type="PATRIC" id="fig|762967.3.peg.977"/>
<dbReference type="InterPro" id="IPR005467">
    <property type="entry name" value="His_kinase_dom"/>
</dbReference>
<evidence type="ECO:0000313" key="11">
    <source>
        <dbReference type="Proteomes" id="UP000004956"/>
    </source>
</evidence>
<sequence length="688" mass="74384">MTSVPSPVRSSGSGRRPGALRRVAVTTACALAGLIGFVGFVGMSGPAQAEESLGVPVDPDVFPTPTVEPPEAPIPHGTRVRFGILQFEAASSYRANLDNVQDTVVAYLQKRALQLTIEAIPYHSSGELKAAVRNNQVEFFLASSGLFVEMQPYGVRDIGTLTAPAMPDPNQCVAGVMVVRSDRDDLTDIESLAGKRAVSTDRENFMTYQTNLGEIAKAGFDPDDFFSSVAFTKNSPEQVLRDVAEGRADVGLLRACMPEALEAKNPQLAGRFKVINAQAAPAGKRLGCAFSTALYPGWTIAVANHTPAAITRHLAVALLELSPGDTPGGYTVSFTTNFESVTELFRKLRIGPFEHLRHWTVERIVQTYWPFLMLLLMGVLGWIWHSWRLERLVVKRTAALSESMARERAASEAARRTAEKLNQLERVGMIGRLSSVFAHEFVQPLSAMRYHARSIRKLSEREELNRPLMAKCIDGLTEQLELAASIIDRVRRYAKGGADRSAAIDLAALARDVVREMAESKKLRNEVAVTAPADPVMTAGDAVELRVLIMNLLKNADEAQCASGVVSAVTLTLTAPKEGARMTVANGGRRLTAHELVRITEPLASTKTEGLGLGLLLCKSIAEVHRAKITFHAREAGGIVVTVAFPKMTETAKSDNAAPSAPSDADRNDSAEANTDNTNPLNTSGTHR</sequence>
<dbReference type="EC" id="2.7.13.3" evidence="2"/>
<evidence type="ECO:0000256" key="4">
    <source>
        <dbReference type="ARBA" id="ARBA00022679"/>
    </source>
</evidence>
<dbReference type="Gene3D" id="3.30.565.10">
    <property type="entry name" value="Histidine kinase-like ATPase, C-terminal domain"/>
    <property type="match status" value="1"/>
</dbReference>
<dbReference type="InterPro" id="IPR036890">
    <property type="entry name" value="HATPase_C_sf"/>
</dbReference>
<feature type="region of interest" description="Disordered" evidence="8">
    <location>
        <begin position="651"/>
        <end position="688"/>
    </location>
</feature>
<dbReference type="AlphaFoldDB" id="H3KES1"/>
<dbReference type="Gene3D" id="1.10.287.130">
    <property type="match status" value="1"/>
</dbReference>
<dbReference type="Proteomes" id="UP000004956">
    <property type="component" value="Unassembled WGS sequence"/>
</dbReference>
<keyword evidence="11" id="KW-1185">Reference proteome</keyword>
<keyword evidence="3" id="KW-0597">Phosphoprotein</keyword>
<proteinExistence type="predicted"/>
<comment type="catalytic activity">
    <reaction evidence="1">
        <text>ATP + protein L-histidine = ADP + protein N-phospho-L-histidine.</text>
        <dbReference type="EC" id="2.7.13.3"/>
    </reaction>
</comment>
<dbReference type="InterPro" id="IPR050428">
    <property type="entry name" value="TCS_sensor_his_kinase"/>
</dbReference>